<evidence type="ECO:0000256" key="1">
    <source>
        <dbReference type="ARBA" id="ARBA00004123"/>
    </source>
</evidence>
<dbReference type="Gramene" id="KRH27094">
    <property type="protein sequence ID" value="KRH27094"/>
    <property type="gene ID" value="GLYMA_12G213900"/>
</dbReference>
<dbReference type="OrthoDB" id="2143914at2759"/>
<dbReference type="Pfam" id="PF00249">
    <property type="entry name" value="Myb_DNA-binding"/>
    <property type="match status" value="1"/>
</dbReference>
<keyword evidence="3" id="KW-0539">Nucleus</keyword>
<evidence type="ECO:0000313" key="6">
    <source>
        <dbReference type="EMBL" id="KRH27094.1"/>
    </source>
</evidence>
<keyword evidence="8" id="KW-1185">Reference proteome</keyword>
<reference evidence="7" key="2">
    <citation type="submission" date="2018-02" db="UniProtKB">
        <authorList>
            <consortium name="EnsemblPlants"/>
        </authorList>
    </citation>
    <scope>IDENTIFICATION</scope>
    <source>
        <strain evidence="7">Williams 82</strain>
    </source>
</reference>
<dbReference type="EnsemblPlants" id="KRH27094">
    <property type="protein sequence ID" value="KRH27094"/>
    <property type="gene ID" value="GLYMA_12G213900"/>
</dbReference>
<feature type="domain" description="Myb-like" evidence="4">
    <location>
        <begin position="1"/>
        <end position="44"/>
    </location>
</feature>
<evidence type="ECO:0000256" key="2">
    <source>
        <dbReference type="ARBA" id="ARBA00023125"/>
    </source>
</evidence>
<dbReference type="InterPro" id="IPR017930">
    <property type="entry name" value="Myb_dom"/>
</dbReference>
<evidence type="ECO:0000313" key="7">
    <source>
        <dbReference type="EnsemblPlants" id="KRH27094"/>
    </source>
</evidence>
<dbReference type="Gene3D" id="1.10.10.60">
    <property type="entry name" value="Homeodomain-like"/>
    <property type="match status" value="1"/>
</dbReference>
<dbReference type="InterPro" id="IPR009057">
    <property type="entry name" value="Homeodomain-like_sf"/>
</dbReference>
<dbReference type="SMR" id="A0A0R0H8K3"/>
<dbReference type="AlphaFoldDB" id="A0A0R0H8K3"/>
<dbReference type="InterPro" id="IPR001005">
    <property type="entry name" value="SANT/Myb"/>
</dbReference>
<gene>
    <name evidence="6" type="ORF">GLYMA_12G213900</name>
</gene>
<accession>A0A0R0H8K3</accession>
<dbReference type="PANTHER" id="PTHR10641:SF1305">
    <property type="entry name" value="MYB TRANSCRIPTION FACTOR"/>
    <property type="match status" value="1"/>
</dbReference>
<reference evidence="6 7" key="1">
    <citation type="journal article" date="2010" name="Nature">
        <title>Genome sequence of the palaeopolyploid soybean.</title>
        <authorList>
            <person name="Schmutz J."/>
            <person name="Cannon S.B."/>
            <person name="Schlueter J."/>
            <person name="Ma J."/>
            <person name="Mitros T."/>
            <person name="Nelson W."/>
            <person name="Hyten D.L."/>
            <person name="Song Q."/>
            <person name="Thelen J.J."/>
            <person name="Cheng J."/>
            <person name="Xu D."/>
            <person name="Hellsten U."/>
            <person name="May G.D."/>
            <person name="Yu Y."/>
            <person name="Sakurai T."/>
            <person name="Umezawa T."/>
            <person name="Bhattacharyya M.K."/>
            <person name="Sandhu D."/>
            <person name="Valliyodan B."/>
            <person name="Lindquist E."/>
            <person name="Peto M."/>
            <person name="Grant D."/>
            <person name="Shu S."/>
            <person name="Goodstein D."/>
            <person name="Barry K."/>
            <person name="Futrell-Griggs M."/>
            <person name="Abernathy B."/>
            <person name="Du J."/>
            <person name="Tian Z."/>
            <person name="Zhu L."/>
            <person name="Gill N."/>
            <person name="Joshi T."/>
            <person name="Libault M."/>
            <person name="Sethuraman A."/>
            <person name="Zhang X.-C."/>
            <person name="Shinozaki K."/>
            <person name="Nguyen H.T."/>
            <person name="Wing R.A."/>
            <person name="Cregan P."/>
            <person name="Specht J."/>
            <person name="Grimwood J."/>
            <person name="Rokhsar D."/>
            <person name="Stacey G."/>
            <person name="Shoemaker R.C."/>
            <person name="Jackson S.A."/>
        </authorList>
    </citation>
    <scope>NUCLEOTIDE SEQUENCE [LARGE SCALE GENOMIC DNA]</scope>
    <source>
        <strain evidence="7">cv. Williams 82</strain>
        <tissue evidence="6">Callus</tissue>
    </source>
</reference>
<evidence type="ECO:0000259" key="5">
    <source>
        <dbReference type="PROSITE" id="PS51294"/>
    </source>
</evidence>
<dbReference type="PROSITE" id="PS51294">
    <property type="entry name" value="HTH_MYB"/>
    <property type="match status" value="1"/>
</dbReference>
<name>A0A0R0H8K3_SOYBN</name>
<dbReference type="GO" id="GO:0005634">
    <property type="term" value="C:nucleus"/>
    <property type="evidence" value="ECO:0007669"/>
    <property type="project" value="UniProtKB-SubCell"/>
</dbReference>
<dbReference type="InterPro" id="IPR015495">
    <property type="entry name" value="Myb_TF_plants"/>
</dbReference>
<reference evidence="6" key="3">
    <citation type="submission" date="2018-07" db="EMBL/GenBank/DDBJ databases">
        <title>WGS assembly of Glycine max.</title>
        <authorList>
            <person name="Schmutz J."/>
            <person name="Cannon S."/>
            <person name="Schlueter J."/>
            <person name="Ma J."/>
            <person name="Mitros T."/>
            <person name="Nelson W."/>
            <person name="Hyten D."/>
            <person name="Song Q."/>
            <person name="Thelen J."/>
            <person name="Cheng J."/>
            <person name="Xu D."/>
            <person name="Hellsten U."/>
            <person name="May G."/>
            <person name="Yu Y."/>
            <person name="Sakurai T."/>
            <person name="Umezawa T."/>
            <person name="Bhattacharyya M."/>
            <person name="Sandhu D."/>
            <person name="Valliyodan B."/>
            <person name="Lindquist E."/>
            <person name="Peto M."/>
            <person name="Grant D."/>
            <person name="Shu S."/>
            <person name="Goodstein D."/>
            <person name="Barry K."/>
            <person name="Futrell-Griggs M."/>
            <person name="Abernathy B."/>
            <person name="Du J."/>
            <person name="Tian Z."/>
            <person name="Zhu L."/>
            <person name="Gill N."/>
            <person name="Joshi T."/>
            <person name="Libault M."/>
            <person name="Sethuraman A."/>
            <person name="Zhang X."/>
            <person name="Shinozaki K."/>
            <person name="Nguyen H."/>
            <person name="Wing R."/>
            <person name="Cregan P."/>
            <person name="Specht J."/>
            <person name="Grimwood J."/>
            <person name="Rokhsar D."/>
            <person name="Stacey G."/>
            <person name="Shoemaker R."/>
            <person name="Jackson S."/>
        </authorList>
    </citation>
    <scope>NUCLEOTIDE SEQUENCE</scope>
    <source>
        <tissue evidence="6">Callus</tissue>
    </source>
</reference>
<comment type="subcellular location">
    <subcellularLocation>
        <location evidence="1">Nucleus</location>
    </subcellularLocation>
</comment>
<organism evidence="6">
    <name type="scientific">Glycine max</name>
    <name type="common">Soybean</name>
    <name type="synonym">Glycine hispida</name>
    <dbReference type="NCBI Taxonomy" id="3847"/>
    <lineage>
        <taxon>Eukaryota</taxon>
        <taxon>Viridiplantae</taxon>
        <taxon>Streptophyta</taxon>
        <taxon>Embryophyta</taxon>
        <taxon>Tracheophyta</taxon>
        <taxon>Spermatophyta</taxon>
        <taxon>Magnoliopsida</taxon>
        <taxon>eudicotyledons</taxon>
        <taxon>Gunneridae</taxon>
        <taxon>Pentapetalae</taxon>
        <taxon>rosids</taxon>
        <taxon>fabids</taxon>
        <taxon>Fabales</taxon>
        <taxon>Fabaceae</taxon>
        <taxon>Papilionoideae</taxon>
        <taxon>50 kb inversion clade</taxon>
        <taxon>NPAAA clade</taxon>
        <taxon>indigoferoid/millettioid clade</taxon>
        <taxon>Phaseoleae</taxon>
        <taxon>Glycine</taxon>
        <taxon>Glycine subgen. Soja</taxon>
    </lineage>
</organism>
<evidence type="ECO:0000259" key="4">
    <source>
        <dbReference type="PROSITE" id="PS50090"/>
    </source>
</evidence>
<sequence length="49" mass="5741">MEKINSKLVVYVEKHGHGNWCSVPEKAGLQRCRRSCRLRWISDLKPETT</sequence>
<protein>
    <submittedName>
        <fullName evidence="6 7">Uncharacterized protein</fullName>
    </submittedName>
</protein>
<dbReference type="GO" id="GO:0003677">
    <property type="term" value="F:DNA binding"/>
    <property type="evidence" value="ECO:0007669"/>
    <property type="project" value="UniProtKB-KW"/>
</dbReference>
<keyword evidence="2" id="KW-0238">DNA-binding</keyword>
<feature type="domain" description="HTH myb-type" evidence="5">
    <location>
        <begin position="7"/>
        <end position="48"/>
    </location>
</feature>
<dbReference type="PROSITE" id="PS50090">
    <property type="entry name" value="MYB_LIKE"/>
    <property type="match status" value="1"/>
</dbReference>
<proteinExistence type="predicted"/>
<dbReference type="CDD" id="cd00167">
    <property type="entry name" value="SANT"/>
    <property type="match status" value="1"/>
</dbReference>
<dbReference type="SUPFAM" id="SSF46689">
    <property type="entry name" value="Homeodomain-like"/>
    <property type="match status" value="1"/>
</dbReference>
<evidence type="ECO:0000313" key="8">
    <source>
        <dbReference type="Proteomes" id="UP000008827"/>
    </source>
</evidence>
<dbReference type="Proteomes" id="UP000008827">
    <property type="component" value="Chromosome 12"/>
</dbReference>
<dbReference type="EMBL" id="CM000845">
    <property type="protein sequence ID" value="KRH27094.1"/>
    <property type="molecule type" value="Genomic_DNA"/>
</dbReference>
<dbReference type="InParanoid" id="A0A0R0H8K3"/>
<dbReference type="PANTHER" id="PTHR10641">
    <property type="entry name" value="MYB FAMILY TRANSCRIPTION FACTOR"/>
    <property type="match status" value="1"/>
</dbReference>
<evidence type="ECO:0000256" key="3">
    <source>
        <dbReference type="ARBA" id="ARBA00023242"/>
    </source>
</evidence>